<comment type="similarity">
    <text evidence="2">Belongs to the transketolase family.</text>
</comment>
<evidence type="ECO:0000313" key="9">
    <source>
        <dbReference type="Proteomes" id="UP000058613"/>
    </source>
</evidence>
<dbReference type="InterPro" id="IPR051157">
    <property type="entry name" value="PDH/Transketolase"/>
</dbReference>
<dbReference type="EMBL" id="CP013011">
    <property type="protein sequence ID" value="ALL00993.1"/>
    <property type="molecule type" value="Genomic_DNA"/>
</dbReference>
<dbReference type="FunFam" id="3.40.50.970:FF:000129">
    <property type="entry name" value="Transketolase"/>
    <property type="match status" value="1"/>
</dbReference>
<comment type="cofactor">
    <cofactor evidence="1">
        <name>thiamine diphosphate</name>
        <dbReference type="ChEBI" id="CHEBI:58937"/>
    </cofactor>
</comment>
<proteinExistence type="inferred from homology"/>
<evidence type="ECO:0000256" key="3">
    <source>
        <dbReference type="ARBA" id="ARBA00011631"/>
    </source>
</evidence>
<feature type="domain" description="Transketolase-like pyrimidine-binding" evidence="7">
    <location>
        <begin position="17"/>
        <end position="182"/>
    </location>
</feature>
<dbReference type="Pfam" id="PF02780">
    <property type="entry name" value="Transketolase_C"/>
    <property type="match status" value="1"/>
</dbReference>
<gene>
    <name evidence="8" type="ORF">Pyrde_0945</name>
</gene>
<dbReference type="InterPro" id="IPR009014">
    <property type="entry name" value="Transketo_C/PFOR_II"/>
</dbReference>
<keyword evidence="5" id="KW-0786">Thiamine pyrophosphate</keyword>
<dbReference type="Gene3D" id="3.40.50.920">
    <property type="match status" value="1"/>
</dbReference>
<dbReference type="GO" id="GO:0019164">
    <property type="term" value="F:pyruvate synthase activity"/>
    <property type="evidence" value="ECO:0007669"/>
    <property type="project" value="UniProtKB-ARBA"/>
</dbReference>
<dbReference type="InterPro" id="IPR033248">
    <property type="entry name" value="Transketolase_C"/>
</dbReference>
<accession>A0A0N7JD23</accession>
<dbReference type="GO" id="GO:0018491">
    <property type="term" value="F:2-oxobutyrate synthase activity"/>
    <property type="evidence" value="ECO:0007669"/>
    <property type="project" value="UniProtKB-ARBA"/>
</dbReference>
<evidence type="ECO:0000256" key="5">
    <source>
        <dbReference type="ARBA" id="ARBA00023052"/>
    </source>
</evidence>
<comment type="subunit">
    <text evidence="3">Heterodimer composed of an alpha and a beta subunit.</text>
</comment>
<dbReference type="Pfam" id="PF02779">
    <property type="entry name" value="Transket_pyr"/>
    <property type="match status" value="1"/>
</dbReference>
<dbReference type="PATRIC" id="fig|1273541.4.peg.1019"/>
<evidence type="ECO:0000256" key="4">
    <source>
        <dbReference type="ARBA" id="ARBA00012691"/>
    </source>
</evidence>
<dbReference type="CDD" id="cd07033">
    <property type="entry name" value="TPP_PYR_DXS_TK_like"/>
    <property type="match status" value="1"/>
</dbReference>
<dbReference type="STRING" id="1273541.Pyrde_0945"/>
<sequence>MTASMQTGLPSELKGVTRIRDAVGKALLFLGDTDPDVVVLTADVARSTRTSWFADRFPERFVNIGISEQDMVGFAAGLALAGKKPYAAAFAMFLMRAWEQIRNSIDRMNLDVKLIATHSGFSDHGDGASHQSLEDIALMRVLHNMAVVVPADPPQAYKAVVRIHEEVRGPVYFRIGRDYSPTVTDPASDYKFGELEILRDGSDIAIVSAGPLLAQVLEATEALQREGVDAAVANLHTVKPLDEQGLEALARRTGLLVVVEEHFPRGGLFGAVAEALAQRYPVPVYPIAAKSYGHSARSVLDLYREHALLADSIASRILEIIGRHKR</sequence>
<evidence type="ECO:0000259" key="7">
    <source>
        <dbReference type="SMART" id="SM00861"/>
    </source>
</evidence>
<protein>
    <recommendedName>
        <fullName evidence="4">2-oxoacid oxidoreductase (ferredoxin)</fullName>
        <ecNumber evidence="4">1.2.7.11</ecNumber>
    </recommendedName>
</protein>
<reference evidence="8 9" key="1">
    <citation type="submission" date="2015-10" db="EMBL/GenBank/DDBJ databases">
        <title>Complete genome sequence of hyperthermophilic archaeon Pyrodictium delaneyi Su06.</title>
        <authorList>
            <person name="Jung J.-H."/>
            <person name="Lin J."/>
            <person name="Holden J.F."/>
            <person name="Park C.-S."/>
        </authorList>
    </citation>
    <scope>NUCLEOTIDE SEQUENCE [LARGE SCALE GENOMIC DNA]</scope>
    <source>
        <strain evidence="8 9">Su06</strain>
    </source>
</reference>
<dbReference type="PANTHER" id="PTHR43825:SF1">
    <property type="entry name" value="TRANSKETOLASE-LIKE PYRIMIDINE-BINDING DOMAIN-CONTAINING PROTEIN"/>
    <property type="match status" value="1"/>
</dbReference>
<evidence type="ECO:0000313" key="8">
    <source>
        <dbReference type="EMBL" id="ALL00993.1"/>
    </source>
</evidence>
<comment type="catalytic activity">
    <reaction evidence="6">
        <text>a 2-oxocarboxylate + 2 oxidized [2Fe-2S]-[ferredoxin] + CoA = an acyl-CoA + 2 reduced [2Fe-2S]-[ferredoxin] + CO2 + H(+)</text>
        <dbReference type="Rhea" id="RHEA:42316"/>
        <dbReference type="Rhea" id="RHEA-COMP:10000"/>
        <dbReference type="Rhea" id="RHEA-COMP:10001"/>
        <dbReference type="ChEBI" id="CHEBI:15378"/>
        <dbReference type="ChEBI" id="CHEBI:16526"/>
        <dbReference type="ChEBI" id="CHEBI:33737"/>
        <dbReference type="ChEBI" id="CHEBI:33738"/>
        <dbReference type="ChEBI" id="CHEBI:35179"/>
        <dbReference type="ChEBI" id="CHEBI:57287"/>
        <dbReference type="ChEBI" id="CHEBI:58342"/>
        <dbReference type="EC" id="1.2.7.11"/>
    </reaction>
</comment>
<dbReference type="Proteomes" id="UP000058613">
    <property type="component" value="Chromosome"/>
</dbReference>
<dbReference type="PANTHER" id="PTHR43825">
    <property type="entry name" value="PYRUVATE DEHYDROGENASE E1 COMPONENT"/>
    <property type="match status" value="1"/>
</dbReference>
<dbReference type="EC" id="1.2.7.11" evidence="4"/>
<evidence type="ECO:0000256" key="6">
    <source>
        <dbReference type="ARBA" id="ARBA00048893"/>
    </source>
</evidence>
<name>A0A0N7JD23_9CREN</name>
<dbReference type="InterPro" id="IPR029061">
    <property type="entry name" value="THDP-binding"/>
</dbReference>
<dbReference type="Gene3D" id="3.40.50.970">
    <property type="match status" value="1"/>
</dbReference>
<organism evidence="8 9">
    <name type="scientific">Pyrodictium delaneyi</name>
    <dbReference type="NCBI Taxonomy" id="1273541"/>
    <lineage>
        <taxon>Archaea</taxon>
        <taxon>Thermoproteota</taxon>
        <taxon>Thermoprotei</taxon>
        <taxon>Desulfurococcales</taxon>
        <taxon>Pyrodictiaceae</taxon>
        <taxon>Pyrodictium</taxon>
    </lineage>
</organism>
<dbReference type="InterPro" id="IPR005475">
    <property type="entry name" value="Transketolase-like_Pyr-bd"/>
</dbReference>
<dbReference type="SUPFAM" id="SSF52922">
    <property type="entry name" value="TK C-terminal domain-like"/>
    <property type="match status" value="1"/>
</dbReference>
<dbReference type="KEGG" id="pdl:Pyrde_0945"/>
<dbReference type="AlphaFoldDB" id="A0A0N7JD23"/>
<evidence type="ECO:0000256" key="1">
    <source>
        <dbReference type="ARBA" id="ARBA00001964"/>
    </source>
</evidence>
<dbReference type="SMART" id="SM00861">
    <property type="entry name" value="Transket_pyr"/>
    <property type="match status" value="1"/>
</dbReference>
<dbReference type="SUPFAM" id="SSF52518">
    <property type="entry name" value="Thiamin diphosphate-binding fold (THDP-binding)"/>
    <property type="match status" value="1"/>
</dbReference>
<evidence type="ECO:0000256" key="2">
    <source>
        <dbReference type="ARBA" id="ARBA00007131"/>
    </source>
</evidence>